<dbReference type="PRINTS" id="PR00722">
    <property type="entry name" value="CHYMOTRYPSIN"/>
</dbReference>
<evidence type="ECO:0000256" key="2">
    <source>
        <dbReference type="ARBA" id="ARBA00023157"/>
    </source>
</evidence>
<dbReference type="Pfam" id="PF00089">
    <property type="entry name" value="Trypsin"/>
    <property type="match status" value="1"/>
</dbReference>
<dbReference type="EMBL" id="CP089982">
    <property type="protein sequence ID" value="WXA95498.1"/>
    <property type="molecule type" value="Genomic_DNA"/>
</dbReference>
<keyword evidence="2" id="KW-1015">Disulfide bond</keyword>
<dbReference type="PANTHER" id="PTHR24276:SF98">
    <property type="entry name" value="FI18310P1-RELATED"/>
    <property type="match status" value="1"/>
</dbReference>
<dbReference type="InterPro" id="IPR043504">
    <property type="entry name" value="Peptidase_S1_PA_chymotrypsin"/>
</dbReference>
<keyword evidence="6" id="KW-1185">Reference proteome</keyword>
<dbReference type="RefSeq" id="WP_394846103.1">
    <property type="nucleotide sequence ID" value="NZ_CP089982.1"/>
</dbReference>
<dbReference type="InterPro" id="IPR050430">
    <property type="entry name" value="Peptidase_S1"/>
</dbReference>
<comment type="similarity">
    <text evidence="1">Belongs to the peptidase S1 family.</text>
</comment>
<keyword evidence="3" id="KW-0732">Signal</keyword>
<dbReference type="Proteomes" id="UP001379533">
    <property type="component" value="Chromosome"/>
</dbReference>
<dbReference type="PROSITE" id="PS51257">
    <property type="entry name" value="PROKAR_LIPOPROTEIN"/>
    <property type="match status" value="1"/>
</dbReference>
<dbReference type="SUPFAM" id="SSF50494">
    <property type="entry name" value="Trypsin-like serine proteases"/>
    <property type="match status" value="1"/>
</dbReference>
<evidence type="ECO:0000259" key="4">
    <source>
        <dbReference type="PROSITE" id="PS50240"/>
    </source>
</evidence>
<accession>A0ABZ2KDU6</accession>
<dbReference type="PANTHER" id="PTHR24276">
    <property type="entry name" value="POLYSERASE-RELATED"/>
    <property type="match status" value="1"/>
</dbReference>
<protein>
    <submittedName>
        <fullName evidence="5">Trypsin-like serine protease</fullName>
        <ecNumber evidence="5">3.4.21.-</ecNumber>
    </submittedName>
</protein>
<dbReference type="SMART" id="SM00020">
    <property type="entry name" value="Tryp_SPc"/>
    <property type="match status" value="1"/>
</dbReference>
<keyword evidence="5" id="KW-0378">Hydrolase</keyword>
<dbReference type="PROSITE" id="PS50240">
    <property type="entry name" value="TRYPSIN_DOM"/>
    <property type="match status" value="1"/>
</dbReference>
<dbReference type="InterPro" id="IPR018114">
    <property type="entry name" value="TRYPSIN_HIS"/>
</dbReference>
<name>A0ABZ2KDU6_9BACT</name>
<evidence type="ECO:0000313" key="6">
    <source>
        <dbReference type="Proteomes" id="UP001379533"/>
    </source>
</evidence>
<feature type="signal peptide" evidence="3">
    <location>
        <begin position="1"/>
        <end position="21"/>
    </location>
</feature>
<dbReference type="GO" id="GO:0016787">
    <property type="term" value="F:hydrolase activity"/>
    <property type="evidence" value="ECO:0007669"/>
    <property type="project" value="UniProtKB-KW"/>
</dbReference>
<proteinExistence type="inferred from homology"/>
<feature type="domain" description="Peptidase S1" evidence="4">
    <location>
        <begin position="34"/>
        <end position="243"/>
    </location>
</feature>
<dbReference type="EC" id="3.4.21.-" evidence="5"/>
<dbReference type="InterPro" id="IPR009003">
    <property type="entry name" value="Peptidase_S1_PA"/>
</dbReference>
<dbReference type="Gene3D" id="2.40.10.10">
    <property type="entry name" value="Trypsin-like serine proteases"/>
    <property type="match status" value="1"/>
</dbReference>
<dbReference type="InterPro" id="IPR001314">
    <property type="entry name" value="Peptidase_S1A"/>
</dbReference>
<reference evidence="5 6" key="1">
    <citation type="submission" date="2021-12" db="EMBL/GenBank/DDBJ databases">
        <title>Discovery of the Pendulisporaceae a myxobacterial family with distinct sporulation behavior and unique specialized metabolism.</title>
        <authorList>
            <person name="Garcia R."/>
            <person name="Popoff A."/>
            <person name="Bader C.D."/>
            <person name="Loehr J."/>
            <person name="Walesch S."/>
            <person name="Walt C."/>
            <person name="Boldt J."/>
            <person name="Bunk B."/>
            <person name="Haeckl F.J.F.P.J."/>
            <person name="Gunesch A.P."/>
            <person name="Birkelbach J."/>
            <person name="Nuebel U."/>
            <person name="Pietschmann T."/>
            <person name="Bach T."/>
            <person name="Mueller R."/>
        </authorList>
    </citation>
    <scope>NUCLEOTIDE SEQUENCE [LARGE SCALE GENOMIC DNA]</scope>
    <source>
        <strain evidence="5 6">MSr12523</strain>
    </source>
</reference>
<evidence type="ECO:0000256" key="3">
    <source>
        <dbReference type="SAM" id="SignalP"/>
    </source>
</evidence>
<evidence type="ECO:0000256" key="1">
    <source>
        <dbReference type="ARBA" id="ARBA00007664"/>
    </source>
</evidence>
<feature type="chain" id="PRO_5045860348" evidence="3">
    <location>
        <begin position="22"/>
        <end position="243"/>
    </location>
</feature>
<sequence length="243" mass="25362">MKHSLFLAMALAAVTGCSAQAADNEVVGESNSQIIGGTVDNGDPSVVYIVMDGKYGCSGSVISSTVVLTAAHCLAGFSSFEVRTGTNAGSSPTSKLAVKEVHAHPSYNPNGSADQKYDIGVIVLSKATSLSPLTISRTALTNSAIGKDVRLVGYGWNDGVSKSGGGVKRQVTVDLNELKSDDFSVGEYGHTSCHGDSGGPAFLGGKIIGVTSYGYDYPWEACIDAGFYTRVDLYTSFIDQYTR</sequence>
<evidence type="ECO:0000313" key="5">
    <source>
        <dbReference type="EMBL" id="WXA95498.1"/>
    </source>
</evidence>
<organism evidence="5 6">
    <name type="scientific">Pendulispora brunnea</name>
    <dbReference type="NCBI Taxonomy" id="2905690"/>
    <lineage>
        <taxon>Bacteria</taxon>
        <taxon>Pseudomonadati</taxon>
        <taxon>Myxococcota</taxon>
        <taxon>Myxococcia</taxon>
        <taxon>Myxococcales</taxon>
        <taxon>Sorangiineae</taxon>
        <taxon>Pendulisporaceae</taxon>
        <taxon>Pendulispora</taxon>
    </lineage>
</organism>
<dbReference type="InterPro" id="IPR001254">
    <property type="entry name" value="Trypsin_dom"/>
</dbReference>
<dbReference type="PROSITE" id="PS00134">
    <property type="entry name" value="TRYPSIN_HIS"/>
    <property type="match status" value="1"/>
</dbReference>
<gene>
    <name evidence="5" type="ORF">LZC95_01410</name>
</gene>